<feature type="region of interest" description="Disordered" evidence="1">
    <location>
        <begin position="399"/>
        <end position="435"/>
    </location>
</feature>
<name>A0ABD3M0N5_9STRA</name>
<feature type="compositionally biased region" description="Low complexity" evidence="1">
    <location>
        <begin position="235"/>
        <end position="261"/>
    </location>
</feature>
<dbReference type="InterPro" id="IPR008942">
    <property type="entry name" value="ENTH_VHS"/>
</dbReference>
<dbReference type="Gene3D" id="1.25.40.90">
    <property type="match status" value="1"/>
</dbReference>
<feature type="compositionally biased region" description="Low complexity" evidence="1">
    <location>
        <begin position="145"/>
        <end position="161"/>
    </location>
</feature>
<dbReference type="PROSITE" id="PS51391">
    <property type="entry name" value="CID"/>
    <property type="match status" value="1"/>
</dbReference>
<proteinExistence type="predicted"/>
<evidence type="ECO:0000256" key="1">
    <source>
        <dbReference type="SAM" id="MobiDB-lite"/>
    </source>
</evidence>
<comment type="caution">
    <text evidence="3">The sequence shown here is derived from an EMBL/GenBank/DDBJ whole genome shotgun (WGS) entry which is preliminary data.</text>
</comment>
<evidence type="ECO:0000313" key="4">
    <source>
        <dbReference type="Proteomes" id="UP001530293"/>
    </source>
</evidence>
<feature type="region of interest" description="Disordered" evidence="1">
    <location>
        <begin position="227"/>
        <end position="261"/>
    </location>
</feature>
<dbReference type="PANTHER" id="PTHR12460">
    <property type="entry name" value="CYCLIN-DEPENDENT KINASE INHIBITOR-RELATED PROTEIN"/>
    <property type="match status" value="1"/>
</dbReference>
<evidence type="ECO:0000313" key="3">
    <source>
        <dbReference type="EMBL" id="KAL3757595.1"/>
    </source>
</evidence>
<feature type="domain" description="CID" evidence="2">
    <location>
        <begin position="1"/>
        <end position="134"/>
    </location>
</feature>
<dbReference type="SMART" id="SM00582">
    <property type="entry name" value="RPR"/>
    <property type="match status" value="1"/>
</dbReference>
<dbReference type="PANTHER" id="PTHR12460:SF0">
    <property type="entry name" value="CID DOMAIN-CONTAINING PROTEIN-RELATED"/>
    <property type="match status" value="1"/>
</dbReference>
<keyword evidence="4" id="KW-1185">Reference proteome</keyword>
<gene>
    <name evidence="3" type="ORF">ACHAWU_004697</name>
</gene>
<dbReference type="InterPro" id="IPR006569">
    <property type="entry name" value="CID_dom"/>
</dbReference>
<organism evidence="3 4">
    <name type="scientific">Discostella pseudostelligera</name>
    <dbReference type="NCBI Taxonomy" id="259834"/>
    <lineage>
        <taxon>Eukaryota</taxon>
        <taxon>Sar</taxon>
        <taxon>Stramenopiles</taxon>
        <taxon>Ochrophyta</taxon>
        <taxon>Bacillariophyta</taxon>
        <taxon>Coscinodiscophyceae</taxon>
        <taxon>Thalassiosirophycidae</taxon>
        <taxon>Stephanodiscales</taxon>
        <taxon>Stephanodiscaceae</taxon>
        <taxon>Discostella</taxon>
    </lineage>
</organism>
<reference evidence="3 4" key="1">
    <citation type="submission" date="2024-10" db="EMBL/GenBank/DDBJ databases">
        <title>Updated reference genomes for cyclostephanoid diatoms.</title>
        <authorList>
            <person name="Roberts W.R."/>
            <person name="Alverson A.J."/>
        </authorList>
    </citation>
    <scope>NUCLEOTIDE SEQUENCE [LARGE SCALE GENOMIC DNA]</scope>
    <source>
        <strain evidence="3 4">AJA232-27</strain>
    </source>
</reference>
<accession>A0ABD3M0N5</accession>
<dbReference type="EMBL" id="JALLBG020000257">
    <property type="protein sequence ID" value="KAL3757595.1"/>
    <property type="molecule type" value="Genomic_DNA"/>
</dbReference>
<dbReference type="AlphaFoldDB" id="A0ABD3M0N5"/>
<sequence>MSDAADFRAILNLTDMSAPAIQASSRAMMRFYDKPGGANVAVSEWRSVLQTATSSQYLPLLYVANEVLQTSKRNRGNKFLEAFSPVLGSSLQYICTRDASTVEKVRRTVKIWGDRHVFSMRYVMDVLEGLEQFREGGNVAAGKGSTASTSSTAAASTASASQVKPMKSPSVSVTTDSDDDEYHDDDTNIFGVGEGDGQKLLDISIDATALTAATSSALTTASREFGAGAKRRRTSAAAAGAAVHSSSHAVPQSTSPTTAAGASTIKKPKALSSQNFFDLFQSIANLDERYKSSINYIQSIPSSYLDDDSGSSSIDDLVGDELTDMYKKVCQTQRNVRRERRTMYTVAIQRRELEKEAKRYINWLKNLTKVDDEDIDFVNKLEKKLDVLSVCYDEAKSSRDKRRADEARQRAEAHEAERRRAEEEERRRILDDAKMEAEAKPGMVWNKEKREYEYIHDTTEESWRD</sequence>
<dbReference type="SUPFAM" id="SSF48464">
    <property type="entry name" value="ENTH/VHS domain"/>
    <property type="match status" value="1"/>
</dbReference>
<feature type="region of interest" description="Disordered" evidence="1">
    <location>
        <begin position="138"/>
        <end position="182"/>
    </location>
</feature>
<evidence type="ECO:0000259" key="2">
    <source>
        <dbReference type="PROSITE" id="PS51391"/>
    </source>
</evidence>
<protein>
    <recommendedName>
        <fullName evidence="2">CID domain-containing protein</fullName>
    </recommendedName>
</protein>
<dbReference type="Proteomes" id="UP001530293">
    <property type="component" value="Unassembled WGS sequence"/>
</dbReference>
<dbReference type="Pfam" id="PF04818">
    <property type="entry name" value="CID"/>
    <property type="match status" value="1"/>
</dbReference>